<sequence length="22" mass="2615">MRWRSFLSLSYHSCLTPIARSC</sequence>
<reference evidence="1" key="1">
    <citation type="submission" date="2018-02" db="EMBL/GenBank/DDBJ databases">
        <title>Rhizophora mucronata_Transcriptome.</title>
        <authorList>
            <person name="Meera S.P."/>
            <person name="Sreeshan A."/>
            <person name="Augustine A."/>
        </authorList>
    </citation>
    <scope>NUCLEOTIDE SEQUENCE</scope>
    <source>
        <tissue evidence="1">Leaf</tissue>
    </source>
</reference>
<dbReference type="AlphaFoldDB" id="A0A2P2N2E1"/>
<protein>
    <submittedName>
        <fullName evidence="1">Uncharacterized protein</fullName>
    </submittedName>
</protein>
<accession>A0A2P2N2E1</accession>
<organism evidence="1">
    <name type="scientific">Rhizophora mucronata</name>
    <name type="common">Asiatic mangrove</name>
    <dbReference type="NCBI Taxonomy" id="61149"/>
    <lineage>
        <taxon>Eukaryota</taxon>
        <taxon>Viridiplantae</taxon>
        <taxon>Streptophyta</taxon>
        <taxon>Embryophyta</taxon>
        <taxon>Tracheophyta</taxon>
        <taxon>Spermatophyta</taxon>
        <taxon>Magnoliopsida</taxon>
        <taxon>eudicotyledons</taxon>
        <taxon>Gunneridae</taxon>
        <taxon>Pentapetalae</taxon>
        <taxon>rosids</taxon>
        <taxon>fabids</taxon>
        <taxon>Malpighiales</taxon>
        <taxon>Rhizophoraceae</taxon>
        <taxon>Rhizophora</taxon>
    </lineage>
</organism>
<name>A0A2P2N2E1_RHIMU</name>
<proteinExistence type="predicted"/>
<dbReference type="EMBL" id="GGEC01056153">
    <property type="protein sequence ID" value="MBX36637.1"/>
    <property type="molecule type" value="Transcribed_RNA"/>
</dbReference>
<evidence type="ECO:0000313" key="1">
    <source>
        <dbReference type="EMBL" id="MBX36637.1"/>
    </source>
</evidence>